<organism evidence="7 8">
    <name type="scientific">Streptomyces spirodelae</name>
    <dbReference type="NCBI Taxonomy" id="2812904"/>
    <lineage>
        <taxon>Bacteria</taxon>
        <taxon>Bacillati</taxon>
        <taxon>Actinomycetota</taxon>
        <taxon>Actinomycetes</taxon>
        <taxon>Kitasatosporales</taxon>
        <taxon>Streptomycetaceae</taxon>
        <taxon>Streptomyces</taxon>
    </lineage>
</organism>
<feature type="compositionally biased region" description="Basic and acidic residues" evidence="5">
    <location>
        <begin position="214"/>
        <end position="223"/>
    </location>
</feature>
<keyword evidence="2 6" id="KW-0812">Transmembrane</keyword>
<dbReference type="PANTHER" id="PTHR23514:SF13">
    <property type="entry name" value="INNER MEMBRANE PROTEIN YBJJ"/>
    <property type="match status" value="1"/>
</dbReference>
<name>A0ABS3WX58_9ACTN</name>
<comment type="caution">
    <text evidence="7">The sequence shown here is derived from an EMBL/GenBank/DDBJ whole genome shotgun (WGS) entry which is preliminary data.</text>
</comment>
<gene>
    <name evidence="7" type="ORF">JW592_20015</name>
</gene>
<dbReference type="InterPro" id="IPR011701">
    <property type="entry name" value="MFS"/>
</dbReference>
<evidence type="ECO:0000256" key="1">
    <source>
        <dbReference type="ARBA" id="ARBA00004141"/>
    </source>
</evidence>
<keyword evidence="3 6" id="KW-1133">Transmembrane helix</keyword>
<comment type="subcellular location">
    <subcellularLocation>
        <location evidence="1">Membrane</location>
        <topology evidence="1">Multi-pass membrane protein</topology>
    </subcellularLocation>
</comment>
<evidence type="ECO:0000256" key="5">
    <source>
        <dbReference type="SAM" id="MobiDB-lite"/>
    </source>
</evidence>
<keyword evidence="8" id="KW-1185">Reference proteome</keyword>
<dbReference type="SUPFAM" id="SSF103473">
    <property type="entry name" value="MFS general substrate transporter"/>
    <property type="match status" value="1"/>
</dbReference>
<dbReference type="PANTHER" id="PTHR23514">
    <property type="entry name" value="BYPASS OF STOP CODON PROTEIN 6"/>
    <property type="match status" value="1"/>
</dbReference>
<evidence type="ECO:0000256" key="6">
    <source>
        <dbReference type="SAM" id="Phobius"/>
    </source>
</evidence>
<feature type="transmembrane region" description="Helical" evidence="6">
    <location>
        <begin position="141"/>
        <end position="160"/>
    </location>
</feature>
<feature type="transmembrane region" description="Helical" evidence="6">
    <location>
        <begin position="307"/>
        <end position="325"/>
    </location>
</feature>
<evidence type="ECO:0000256" key="2">
    <source>
        <dbReference type="ARBA" id="ARBA00022692"/>
    </source>
</evidence>
<dbReference type="Pfam" id="PF07690">
    <property type="entry name" value="MFS_1"/>
    <property type="match status" value="1"/>
</dbReference>
<dbReference type="Gene3D" id="1.20.1250.20">
    <property type="entry name" value="MFS general substrate transporter like domains"/>
    <property type="match status" value="1"/>
</dbReference>
<dbReference type="Proteomes" id="UP001518976">
    <property type="component" value="Unassembled WGS sequence"/>
</dbReference>
<evidence type="ECO:0000256" key="4">
    <source>
        <dbReference type="ARBA" id="ARBA00023136"/>
    </source>
</evidence>
<feature type="transmembrane region" description="Helical" evidence="6">
    <location>
        <begin position="12"/>
        <end position="30"/>
    </location>
</feature>
<sequence>MLEVRAQQQSFVRGQWAIAALFCSLGFQYATWASRIPAIKSELGLTAAEVGMLLMAAGVGAAASFPLVALLMRALGSLRLALLSQLGLTLLLPALAAAPNYPVALGVMCVDGLLVGCLNVAMNAQGAALEAKFERNAMARLHAVFSGGSLLAALLASGVSTVTQAVGAHFGVAVVLLVLLGVYARTGLLADDEPAGKETYTDETYADEGTQAEEAARAGREKGGGTTEARGRRWPLPSRVTLWMCCAMVFGTIAEGAMNDWSTLYMRDIAKASAQTAPLGIAVVSGMMVLARLFADGWRARWGDARVVLLGSALAGAGLAAALVSGGVAPALAGFACVGLGIAAVTPCVYAAAARQGSDALTLVAAMGTTGLLAGPPLIGFVAAAGNLAWGMATVAASSLAVSLCSTRIRWTPLQAASSG</sequence>
<feature type="transmembrane region" description="Helical" evidence="6">
    <location>
        <begin position="103"/>
        <end position="121"/>
    </location>
</feature>
<accession>A0ABS3WX58</accession>
<proteinExistence type="predicted"/>
<evidence type="ECO:0000313" key="8">
    <source>
        <dbReference type="Proteomes" id="UP001518976"/>
    </source>
</evidence>
<dbReference type="InterPro" id="IPR036259">
    <property type="entry name" value="MFS_trans_sf"/>
</dbReference>
<keyword evidence="4 6" id="KW-0472">Membrane</keyword>
<evidence type="ECO:0000313" key="7">
    <source>
        <dbReference type="EMBL" id="MBO8187730.1"/>
    </source>
</evidence>
<feature type="transmembrane region" description="Helical" evidence="6">
    <location>
        <begin position="331"/>
        <end position="353"/>
    </location>
</feature>
<feature type="transmembrane region" description="Helical" evidence="6">
    <location>
        <begin position="240"/>
        <end position="257"/>
    </location>
</feature>
<protein>
    <submittedName>
        <fullName evidence="7">MFS transporter</fullName>
    </submittedName>
</protein>
<feature type="transmembrane region" description="Helical" evidence="6">
    <location>
        <begin position="360"/>
        <end position="382"/>
    </location>
</feature>
<dbReference type="CDD" id="cd17393">
    <property type="entry name" value="MFS_MosC_like"/>
    <property type="match status" value="1"/>
</dbReference>
<feature type="transmembrane region" description="Helical" evidence="6">
    <location>
        <begin position="277"/>
        <end position="295"/>
    </location>
</feature>
<feature type="transmembrane region" description="Helical" evidence="6">
    <location>
        <begin position="166"/>
        <end position="184"/>
    </location>
</feature>
<dbReference type="EMBL" id="JAFFZN010000018">
    <property type="protein sequence ID" value="MBO8187730.1"/>
    <property type="molecule type" value="Genomic_DNA"/>
</dbReference>
<feature type="transmembrane region" description="Helical" evidence="6">
    <location>
        <begin position="50"/>
        <end position="71"/>
    </location>
</feature>
<dbReference type="InterPro" id="IPR051788">
    <property type="entry name" value="MFS_Transporter"/>
</dbReference>
<evidence type="ECO:0000256" key="3">
    <source>
        <dbReference type="ARBA" id="ARBA00022989"/>
    </source>
</evidence>
<feature type="transmembrane region" description="Helical" evidence="6">
    <location>
        <begin position="388"/>
        <end position="405"/>
    </location>
</feature>
<feature type="region of interest" description="Disordered" evidence="5">
    <location>
        <begin position="203"/>
        <end position="232"/>
    </location>
</feature>
<reference evidence="7 8" key="1">
    <citation type="submission" date="2021-02" db="EMBL/GenBank/DDBJ databases">
        <title>Streptomyces spirodelae sp. nov., isolated from duckweed.</title>
        <authorList>
            <person name="Saimee Y."/>
            <person name="Duangmal K."/>
        </authorList>
    </citation>
    <scope>NUCLEOTIDE SEQUENCE [LARGE SCALE GENOMIC DNA]</scope>
    <source>
        <strain evidence="7 8">DW4-2</strain>
    </source>
</reference>
<feature type="transmembrane region" description="Helical" evidence="6">
    <location>
        <begin position="78"/>
        <end position="97"/>
    </location>
</feature>